<dbReference type="RefSeq" id="WP_013079575.1">
    <property type="nucleotide sequence ID" value="NZ_CP027850.1"/>
</dbReference>
<gene>
    <name evidence="1" type="ORF">B7G68_12635</name>
</gene>
<dbReference type="Proteomes" id="UP000240527">
    <property type="component" value="Chromosome"/>
</dbReference>
<keyword evidence="2" id="KW-1185">Reference proteome</keyword>
<evidence type="ECO:0008006" key="3">
    <source>
        <dbReference type="Google" id="ProtNLM"/>
    </source>
</evidence>
<evidence type="ECO:0000313" key="1">
    <source>
        <dbReference type="EMBL" id="AVQ02619.1"/>
    </source>
</evidence>
<accession>A0ABM6THI4</accession>
<dbReference type="EMBL" id="CP027850">
    <property type="protein sequence ID" value="AVQ02619.1"/>
    <property type="molecule type" value="Genomic_DNA"/>
</dbReference>
<reference evidence="1 2" key="1">
    <citation type="journal article" date="2015" name="Biotechnol. Bioeng.">
        <title>Genome sequence and phenotypic characterization of Caulobacter segnis.</title>
        <authorList>
            <person name="Patel S."/>
            <person name="Fletcher B."/>
            <person name="Scott D.C."/>
            <person name="Ely B."/>
        </authorList>
    </citation>
    <scope>NUCLEOTIDE SEQUENCE [LARGE SCALE GENOMIC DNA]</scope>
    <source>
        <strain evidence="1 2">TK0059</strain>
    </source>
</reference>
<name>A0ABM6THI4_9CAUL</name>
<evidence type="ECO:0000313" key="2">
    <source>
        <dbReference type="Proteomes" id="UP000240527"/>
    </source>
</evidence>
<proteinExistence type="predicted"/>
<protein>
    <recommendedName>
        <fullName evidence="3">DUF3606 domain-containing protein</fullName>
    </recommendedName>
</protein>
<organism evidence="1 2">
    <name type="scientific">Caulobacter segnis</name>
    <dbReference type="NCBI Taxonomy" id="88688"/>
    <lineage>
        <taxon>Bacteria</taxon>
        <taxon>Pseudomonadati</taxon>
        <taxon>Pseudomonadota</taxon>
        <taxon>Alphaproteobacteria</taxon>
        <taxon>Caulobacterales</taxon>
        <taxon>Caulobacteraceae</taxon>
        <taxon>Caulobacter</taxon>
    </lineage>
</organism>
<sequence length="87" mass="9428">MIDLNTQPWPDLLAVGLTAEEAHLVLQWRPLSSWDVLLQVLEIDATRIAALRAAGADLTDAGACLWPAPRPFSLSEQSTPPDPLSRG</sequence>